<organism evidence="5">
    <name type="scientific">Candidozyma auris</name>
    <name type="common">Yeast</name>
    <name type="synonym">Candida auris</name>
    <dbReference type="NCBI Taxonomy" id="498019"/>
    <lineage>
        <taxon>Eukaryota</taxon>
        <taxon>Fungi</taxon>
        <taxon>Dikarya</taxon>
        <taxon>Ascomycota</taxon>
        <taxon>Saccharomycotina</taxon>
        <taxon>Pichiomycetes</taxon>
        <taxon>Metschnikowiaceae</taxon>
        <taxon>Candidozyma</taxon>
    </lineage>
</organism>
<dbReference type="InterPro" id="IPR021819">
    <property type="entry name" value="Far11/STRP_C"/>
</dbReference>
<dbReference type="GO" id="GO:0006886">
    <property type="term" value="P:intracellular protein transport"/>
    <property type="evidence" value="ECO:0007669"/>
    <property type="project" value="InterPro"/>
</dbReference>
<dbReference type="EMBL" id="CP076750">
    <property type="protein sequence ID" value="QWW23766.1"/>
    <property type="molecule type" value="Genomic_DNA"/>
</dbReference>
<dbReference type="GO" id="GO:0005829">
    <property type="term" value="C:cytosol"/>
    <property type="evidence" value="ECO:0007669"/>
    <property type="project" value="TreeGrafter"/>
</dbReference>
<dbReference type="PANTHER" id="PTHR13239">
    <property type="entry name" value="PROTEIN REQUIRED FOR HYPHAL ANASTOMOSIS HAM-2"/>
    <property type="match status" value="1"/>
</dbReference>
<reference evidence="5" key="1">
    <citation type="submission" date="2021-06" db="EMBL/GenBank/DDBJ databases">
        <title>Candida auris outbreak in lebanese hospital.</title>
        <authorList>
            <person name="Finianos M."/>
        </authorList>
    </citation>
    <scope>NUCLEOTIDE SEQUENCE</scope>
    <source>
        <strain evidence="5">CA7LBN</strain>
    </source>
</reference>
<dbReference type="CDD" id="cd22884">
    <property type="entry name" value="TOM22"/>
    <property type="match status" value="1"/>
</dbReference>
<dbReference type="Proteomes" id="UP000825438">
    <property type="component" value="Chromosome II"/>
</dbReference>
<feature type="region of interest" description="Disordered" evidence="1">
    <location>
        <begin position="940"/>
        <end position="962"/>
    </location>
</feature>
<evidence type="ECO:0000256" key="2">
    <source>
        <dbReference type="SAM" id="Phobius"/>
    </source>
</evidence>
<feature type="region of interest" description="Disordered" evidence="1">
    <location>
        <begin position="1"/>
        <end position="27"/>
    </location>
</feature>
<proteinExistence type="predicted"/>
<evidence type="ECO:0000259" key="3">
    <source>
        <dbReference type="SMART" id="SM01292"/>
    </source>
</evidence>
<dbReference type="SMART" id="SM01292">
    <property type="entry name" value="N1221"/>
    <property type="match status" value="1"/>
</dbReference>
<feature type="domain" description="Far11/STRP N-terminal" evidence="3">
    <location>
        <begin position="75"/>
        <end position="323"/>
    </location>
</feature>
<accession>A0A8F2W1Y1</accession>
<dbReference type="AlphaFoldDB" id="A0A8F2W1Y1"/>
<gene>
    <name evidence="5" type="ORF">CA7LBN_002567</name>
</gene>
<protein>
    <submittedName>
        <fullName evidence="5">Uncharacterized protein</fullName>
    </submittedName>
</protein>
<feature type="transmembrane region" description="Helical" evidence="2">
    <location>
        <begin position="904"/>
        <end position="924"/>
    </location>
</feature>
<evidence type="ECO:0000259" key="4">
    <source>
        <dbReference type="SMART" id="SM01293"/>
    </source>
</evidence>
<dbReference type="GO" id="GO:0007010">
    <property type="term" value="P:cytoskeleton organization"/>
    <property type="evidence" value="ECO:0007669"/>
    <property type="project" value="TreeGrafter"/>
</dbReference>
<dbReference type="InterPro" id="IPR012486">
    <property type="entry name" value="Far11/STRP_N"/>
</dbReference>
<dbReference type="Pfam" id="PF11882">
    <property type="entry name" value="DUF3402"/>
    <property type="match status" value="1"/>
</dbReference>
<dbReference type="PANTHER" id="PTHR13239:SF4">
    <property type="entry name" value="AT25231P"/>
    <property type="match status" value="1"/>
</dbReference>
<feature type="region of interest" description="Disordered" evidence="1">
    <location>
        <begin position="451"/>
        <end position="480"/>
    </location>
</feature>
<keyword evidence="2" id="KW-0472">Membrane</keyword>
<sequence>MESDENISIDRLEDQLIDNPDPSTTKQLSELSYDETFQKKLNERAEQLFTSFDGVSHEGEGNQLGSSFYSFLVKKPYLEYEYTDYDELDRELAEWFVSADYQLIELSSLPERAKSLSIEDLRFLDLLSASDLNSLLYYILGNYGPGVSKNDQLSQIEEHCKVFARTGGLDQVISLLLDDLENSIKNNGTFDGRLFKLLTVTYFVLNVELITGITDQVLQSLSDQDILPRLVKFIEVWRVNPAPSSRIRNVILLLWKLLLIELGDSEQLNKVNEYLNRKHGIMKKERDDTSNNRLTCSPLEYHTFREDLRDKYPVLAKYQHQDEKSHSKEDISESSHQAFMAANATSSLTNLLEMPRTNKAHSIYGQLPVNTLHIATPVPSPPRTPSDFMSGGEKIRKSYDVNQSMPFIYPTGAEESLPEAIKEADELFRNALYESYSIKRLWRERQRYMSQERGNQDHYDDSDTETYQSSDNDESDVDSSCKRSLKRVEEVYEETLPYLSSLAKVLIEITKSYKHELSLRDVEQEINPATALAHKFGYSNDGSYEAVRRYLFRQLESIHTKEICLKASSSIMILLLKWFKASHVVKSYYFNSILHDEQFFDVFTSFMANSLTNDDLHGTDEDNKNFVPDEVMMSQNKLMNPEIDIPQFNFFNVCSGEWDRSQIIELTNKTAISKFPSKVGEGNKHIVKVTKFNRNYCRILTNHLQLINKILIKGVSQRTFGFIETKPTDLLKFILLNYECHSFKIPILKIFKKIIPFQGRKWRAMNMDVISQVFLNLRLSIRDNWLSGRDLESDFNNSFDQEIALRSLIQFYNVRRYPKQMEKLVDDETVVSEEKKVNLDVAEQSDSESESDFEDDFDIENETLYDRIVALKDIVPPERRSQLFKLAEKAKSYASTGLTTSGSLLWTLTSTGLLLGFPFFIALFSEMQLQEMEKGVAMQQSSQDLIASGADPLSSEGNKEKK</sequence>
<evidence type="ECO:0000313" key="5">
    <source>
        <dbReference type="EMBL" id="QWW23766.1"/>
    </source>
</evidence>
<evidence type="ECO:0000256" key="1">
    <source>
        <dbReference type="SAM" id="MobiDB-lite"/>
    </source>
</evidence>
<feature type="domain" description="Far11/STRP C-terminal" evidence="4">
    <location>
        <begin position="418"/>
        <end position="861"/>
    </location>
</feature>
<dbReference type="SMART" id="SM01293">
    <property type="entry name" value="DUF3402"/>
    <property type="match status" value="1"/>
</dbReference>
<dbReference type="GO" id="GO:0005741">
    <property type="term" value="C:mitochondrial outer membrane"/>
    <property type="evidence" value="ECO:0007669"/>
    <property type="project" value="UniProtKB-SubCell"/>
</dbReference>
<keyword evidence="2" id="KW-1133">Transmembrane helix</keyword>
<name>A0A8F2W1Y1_CANAR</name>
<dbReference type="InterPro" id="IPR040185">
    <property type="entry name" value="Far11/STRP"/>
</dbReference>
<keyword evidence="2" id="KW-0812">Transmembrane</keyword>
<dbReference type="Pfam" id="PF07923">
    <property type="entry name" value="N1221"/>
    <property type="match status" value="1"/>
</dbReference>